<dbReference type="Proteomes" id="UP000253141">
    <property type="component" value="Unassembled WGS sequence"/>
</dbReference>
<dbReference type="EMBL" id="QPIW01000003">
    <property type="protein sequence ID" value="RDB06799.1"/>
    <property type="molecule type" value="Genomic_DNA"/>
</dbReference>
<dbReference type="PROSITE" id="PS51257">
    <property type="entry name" value="PROKAR_LIPOPROTEIN"/>
    <property type="match status" value="1"/>
</dbReference>
<keyword evidence="4" id="KW-1185">Reference proteome</keyword>
<dbReference type="InterPro" id="IPR011519">
    <property type="entry name" value="UnbV_ASPIC"/>
</dbReference>
<dbReference type="Gene3D" id="2.130.10.130">
    <property type="entry name" value="Integrin alpha, N-terminal"/>
    <property type="match status" value="3"/>
</dbReference>
<dbReference type="InterPro" id="IPR028994">
    <property type="entry name" value="Integrin_alpha_N"/>
</dbReference>
<dbReference type="RefSeq" id="WP_114460121.1">
    <property type="nucleotide sequence ID" value="NZ_QPIW01000003.1"/>
</dbReference>
<comment type="caution">
    <text evidence="3">The sequence shown here is derived from an EMBL/GenBank/DDBJ whole genome shotgun (WGS) entry which is preliminary data.</text>
</comment>
<accession>A0A369IAM8</accession>
<proteinExistence type="predicted"/>
<evidence type="ECO:0000256" key="1">
    <source>
        <dbReference type="ARBA" id="ARBA00022729"/>
    </source>
</evidence>
<evidence type="ECO:0000259" key="2">
    <source>
        <dbReference type="Pfam" id="PF07593"/>
    </source>
</evidence>
<keyword evidence="1" id="KW-0732">Signal</keyword>
<gene>
    <name evidence="3" type="ORF">DVG78_05800</name>
</gene>
<dbReference type="PANTHER" id="PTHR16026">
    <property type="entry name" value="CARTILAGE ACIDIC PROTEIN 1"/>
    <property type="match status" value="1"/>
</dbReference>
<evidence type="ECO:0000313" key="3">
    <source>
        <dbReference type="EMBL" id="RDB06799.1"/>
    </source>
</evidence>
<dbReference type="AlphaFoldDB" id="A0A369IAM8"/>
<sequence length="1186" mass="131082">MVAKLSIISLLVITFLSSCQDKPLFSKLNANDTGIDFSNRITENDTLNILDFEYVYNGGGVGIADMNGDSLPDVLFSGNQADSRMYLNRGNMKFEDISKKAGISNVGRWCSGISLVDINADGRIDIYLTATTKGAEAQRANLLYVNQGNDKDGVPTFKEMAEEYGIADRGHSMNAAFFDYDNDGDLDLYVLTNTIESNPNQYHEKRRDGSSPTTDRLYRCDWVDSLSHPVYTNVSKEEGILIEGYGLGINICDFNHDGFKDIYITNDYLSDDLLYINNGNKDGKHLGFADKASTSLKHTSNSAMGNDVADINNDGLMDIIAVDMLPKDNTRKKSLMGPNSYQTYLNNDLFGFNHQYVRNTLQLNLGNKPNSNEPIFAEISLLANIAQTDWSWTPMLADFDHDGFRDLIVTNGFPRDITDRDFGQFRAESNSLASKDFLIGQLPVVKIPNFAFKNKGDLTFEDVSEKWGLNQASFTNGAAYADLDLDGDLDIVSNNINDSAFVYRNNLSESHPEKANYLRIGFKGSRKNVQGLGAGVELYYGKGLIQVYEHSPYRGYLSTVEPIAHFGLGEHTQIDSAVVVWPNGKKQTLKNLKSNQTVYISETSATQINVPAQSNSRYLFNELNDSLNINWTHQEPEYIDFNGQKLLPHKLSQYPPAVSAGDINGDGLDDFFVGGSRQNKGKFFVQNPNGTFNISDLLPGAEGPDKTSEDMGTLLFDADGDGDLDLYIASGANELRINDAGYQDRLYINDGKGKYQLAQGAIPSIFVSKSCVRAADYDHDGDLDLYVAGRVEPDHYPKPVSSFILRNDSSPNQAPKFTDVTPQIAPALTNLGLACDALWTDYDNDGWVDLLIAGEWMPLTLLKNTKGKFTVLHSALDTQTGFWGSLAGGDFDGDGDTDYIAGNLGLNALTKASDTYPISIVAGDFNQDGMYDAIPFMYFPDAENKLIRVPFHGREDVIKQFIQTRARFQTYKDFAKATYDNLLTEEERKKALKLDANYCPSVYVENIGNGTFKTKPLPTLAQLSPINGMIVEDFDKDGHLDVLLVANDFGNETSTGRYDASNGLMLKGNGKGDFTPLTQAATGFYVPGNAKGLAQMASPDGRRMVIATQNRGPLKVFGQATAPMKWLPLQANDAYALIQTNDGKTHRQELYYGASFLSQSVRKLPLTGREKSVEIVDFRGKKRKAY</sequence>
<dbReference type="PANTHER" id="PTHR16026:SF0">
    <property type="entry name" value="CARTILAGE ACIDIC PROTEIN 1"/>
    <property type="match status" value="1"/>
</dbReference>
<dbReference type="SUPFAM" id="SSF69318">
    <property type="entry name" value="Integrin alpha N-terminal domain"/>
    <property type="match status" value="3"/>
</dbReference>
<dbReference type="OrthoDB" id="1488345at2"/>
<protein>
    <submittedName>
        <fullName evidence="3">RNA-binding protein</fullName>
    </submittedName>
</protein>
<dbReference type="Pfam" id="PF13517">
    <property type="entry name" value="FG-GAP_3"/>
    <property type="match status" value="4"/>
</dbReference>
<name>A0A369IAM8_9BACT</name>
<dbReference type="InterPro" id="IPR013517">
    <property type="entry name" value="FG-GAP"/>
</dbReference>
<feature type="domain" description="ASPIC/UnbV" evidence="2">
    <location>
        <begin position="531"/>
        <end position="598"/>
    </location>
</feature>
<reference evidence="3 4" key="1">
    <citation type="submission" date="2018-07" db="EMBL/GenBank/DDBJ databases">
        <title>Genome analysis of Runella aurantiaca.</title>
        <authorList>
            <person name="Yang X."/>
        </authorList>
    </citation>
    <scope>NUCLEOTIDE SEQUENCE [LARGE SCALE GENOMIC DNA]</scope>
    <source>
        <strain evidence="3 4">YX9</strain>
    </source>
</reference>
<dbReference type="Pfam" id="PF07593">
    <property type="entry name" value="UnbV_ASPIC"/>
    <property type="match status" value="1"/>
</dbReference>
<dbReference type="InterPro" id="IPR027039">
    <property type="entry name" value="Crtac1"/>
</dbReference>
<organism evidence="3 4">
    <name type="scientific">Runella aurantiaca</name>
    <dbReference type="NCBI Taxonomy" id="2282308"/>
    <lineage>
        <taxon>Bacteria</taxon>
        <taxon>Pseudomonadati</taxon>
        <taxon>Bacteroidota</taxon>
        <taxon>Cytophagia</taxon>
        <taxon>Cytophagales</taxon>
        <taxon>Spirosomataceae</taxon>
        <taxon>Runella</taxon>
    </lineage>
</organism>
<evidence type="ECO:0000313" key="4">
    <source>
        <dbReference type="Proteomes" id="UP000253141"/>
    </source>
</evidence>